<organism evidence="2 3">
    <name type="scientific">Galemys pyrenaicus</name>
    <name type="common">Iberian desman</name>
    <name type="synonym">Pyrenean desman</name>
    <dbReference type="NCBI Taxonomy" id="202257"/>
    <lineage>
        <taxon>Eukaryota</taxon>
        <taxon>Metazoa</taxon>
        <taxon>Chordata</taxon>
        <taxon>Craniata</taxon>
        <taxon>Vertebrata</taxon>
        <taxon>Euteleostomi</taxon>
        <taxon>Mammalia</taxon>
        <taxon>Eutheria</taxon>
        <taxon>Laurasiatheria</taxon>
        <taxon>Eulipotyphla</taxon>
        <taxon>Talpidae</taxon>
        <taxon>Galemys</taxon>
    </lineage>
</organism>
<reference evidence="2" key="1">
    <citation type="journal article" date="2021" name="Evol. Appl.">
        <title>The genome of the Pyrenean desman and the effects of bottlenecks and inbreeding on the genomic landscape of an endangered species.</title>
        <authorList>
            <person name="Escoda L."/>
            <person name="Castresana J."/>
        </authorList>
    </citation>
    <scope>NUCLEOTIDE SEQUENCE</scope>
    <source>
        <strain evidence="2">IBE-C5619</strain>
    </source>
</reference>
<keyword evidence="2" id="KW-0418">Kinase</keyword>
<dbReference type="EMBL" id="JAGFMF010011658">
    <property type="protein sequence ID" value="KAG8517502.1"/>
    <property type="molecule type" value="Genomic_DNA"/>
</dbReference>
<dbReference type="GO" id="GO:0016301">
    <property type="term" value="F:kinase activity"/>
    <property type="evidence" value="ECO:0007669"/>
    <property type="project" value="UniProtKB-KW"/>
</dbReference>
<dbReference type="InterPro" id="IPR024836">
    <property type="entry name" value="JAKMIP"/>
</dbReference>
<keyword evidence="2" id="KW-0808">Transferase</keyword>
<dbReference type="PANTHER" id="PTHR18935">
    <property type="entry name" value="GOLGIN SUBFAMILY A MEMBER 4-LIKE ISOFORM X1"/>
    <property type="match status" value="1"/>
</dbReference>
<dbReference type="GO" id="GO:0019900">
    <property type="term" value="F:kinase binding"/>
    <property type="evidence" value="ECO:0007669"/>
    <property type="project" value="InterPro"/>
</dbReference>
<dbReference type="Proteomes" id="UP000700334">
    <property type="component" value="Unassembled WGS sequence"/>
</dbReference>
<accession>A0A8J6AEF1</accession>
<dbReference type="OrthoDB" id="6424487at2759"/>
<dbReference type="PANTHER" id="PTHR18935:SF9">
    <property type="entry name" value="JANUS KINASE AND MICROTUBULE-INTERACTING PROTEIN 3"/>
    <property type="match status" value="1"/>
</dbReference>
<gene>
    <name evidence="2" type="ORF">J0S82_009737</name>
</gene>
<evidence type="ECO:0000313" key="2">
    <source>
        <dbReference type="EMBL" id="KAG8517502.1"/>
    </source>
</evidence>
<dbReference type="GO" id="GO:0008017">
    <property type="term" value="F:microtubule binding"/>
    <property type="evidence" value="ECO:0007669"/>
    <property type="project" value="InterPro"/>
</dbReference>
<proteinExistence type="predicted"/>
<evidence type="ECO:0000256" key="1">
    <source>
        <dbReference type="SAM" id="MobiDB-lite"/>
    </source>
</evidence>
<feature type="compositionally biased region" description="Basic and acidic residues" evidence="1">
    <location>
        <begin position="214"/>
        <end position="227"/>
    </location>
</feature>
<sequence length="403" mass="41621">MRPSRTGAVPVAPELAAAPGPPEGPPRLCPALSADSRPLGAPLIVKGSCSHLPQSWGLCPCPAVSARPGHQVSLRAAWLDLGPGLAPPWAWACRLEQRTALATCAGASPGPGLSRVPGATAALASALSSGGLIHERPAPLRVHGVLASGPHKRCLCRRTGSPDEGGLGELKMEEIKFKDRAVFVLERELGVQAGHAQRLQLQKEALDEQLSQVREADRHLGSPRRELPYVSGAGDASDRPGSPVSTSPRLAGHQGHRQTAPHKVAGPSTRFGALRPGPRHPPEGGRSRGVPQQGPALTAPPDGRHCPCFCLGGAPGLTGTALPSAGRCLTSPAHFAHLGLRSPFGLSCAFTPCVRPTARTLQGPWMAGAAAGLCHRRLLLGPAALGTEGPLRAPVSRSLSCTC</sequence>
<comment type="caution">
    <text evidence="2">The sequence shown here is derived from an EMBL/GenBank/DDBJ whole genome shotgun (WGS) entry which is preliminary data.</text>
</comment>
<feature type="compositionally biased region" description="Low complexity" evidence="1">
    <location>
        <begin position="8"/>
        <end position="18"/>
    </location>
</feature>
<dbReference type="AlphaFoldDB" id="A0A8J6AEF1"/>
<feature type="region of interest" description="Disordered" evidence="1">
    <location>
        <begin position="1"/>
        <end position="27"/>
    </location>
</feature>
<protein>
    <submittedName>
        <fullName evidence="2">Janus kinase and microtubule-interacting protein 3</fullName>
    </submittedName>
</protein>
<keyword evidence="3" id="KW-1185">Reference proteome</keyword>
<evidence type="ECO:0000313" key="3">
    <source>
        <dbReference type="Proteomes" id="UP000700334"/>
    </source>
</evidence>
<name>A0A8J6AEF1_GALPY</name>
<feature type="region of interest" description="Disordered" evidence="1">
    <location>
        <begin position="212"/>
        <end position="298"/>
    </location>
</feature>